<evidence type="ECO:0000256" key="6">
    <source>
        <dbReference type="PIRSR" id="PIRSR003085-1"/>
    </source>
</evidence>
<keyword evidence="4" id="KW-0949">S-adenosyl-L-methionine</keyword>
<sequence>MNAIDPRRGQHLVKAGKRRFRAPLPLSRAVMARMGHALLDRIDKRLEQGRLEAWLPDGTFRVLGGRAQGWVCEVHLRDWRALARLVTAGSVGWYRAWELGEWSSPAPERLFALFMANGRTLGGVARSHGPLRWAMRMFHWLHRNSRMGAKRNISAHYDLGNDFYRLWLDKGMNYSSALFDDPEHPDEGLAAAQIAKNDAVLDRLSLKGGQRLLEIGCGWGALAERALDRADIDYDGITLSHEQAAWVRTRLPRNRAAVYLRDYRDVRGQYDAIASIEMVEAVGQRYWPEYIAAIHRLLRLGGRAVVQYISIDDALFDRYAQSADFIQTYVFPGGMLISESRFRALAEAQGLQWLDQRDFGMHYATTLRLWRERFEAAVDGGHLPRAFDERFVKLWRYYLMYCEGGFAGGGINVAQVTLVKPAA</sequence>
<dbReference type="InterPro" id="IPR003333">
    <property type="entry name" value="CMAS"/>
</dbReference>
<evidence type="ECO:0000256" key="5">
    <source>
        <dbReference type="ARBA" id="ARBA00023098"/>
    </source>
</evidence>
<comment type="caution">
    <text evidence="7">The sequence shown here is derived from an EMBL/GenBank/DDBJ whole genome shotgun (WGS) entry which is preliminary data.</text>
</comment>
<organism evidence="7 8">
    <name type="scientific">Sphingobium fluviale</name>
    <dbReference type="NCBI Taxonomy" id="2506423"/>
    <lineage>
        <taxon>Bacteria</taxon>
        <taxon>Pseudomonadati</taxon>
        <taxon>Pseudomonadota</taxon>
        <taxon>Alphaproteobacteria</taxon>
        <taxon>Sphingomonadales</taxon>
        <taxon>Sphingomonadaceae</taxon>
        <taxon>Sphingobium</taxon>
    </lineage>
</organism>
<dbReference type="PANTHER" id="PTHR43667:SF2">
    <property type="entry name" value="FATTY ACID C-METHYL TRANSFERASE"/>
    <property type="match status" value="1"/>
</dbReference>
<dbReference type="AlphaFoldDB" id="A0A4Q1KEX4"/>
<evidence type="ECO:0000313" key="7">
    <source>
        <dbReference type="EMBL" id="RXR28208.1"/>
    </source>
</evidence>
<dbReference type="SUPFAM" id="SSF53335">
    <property type="entry name" value="S-adenosyl-L-methionine-dependent methyltransferases"/>
    <property type="match status" value="1"/>
</dbReference>
<dbReference type="PANTHER" id="PTHR43667">
    <property type="entry name" value="CYCLOPROPANE-FATTY-ACYL-PHOSPHOLIPID SYNTHASE"/>
    <property type="match status" value="1"/>
</dbReference>
<name>A0A4Q1KEX4_9SPHN</name>
<evidence type="ECO:0000256" key="4">
    <source>
        <dbReference type="ARBA" id="ARBA00022691"/>
    </source>
</evidence>
<dbReference type="PIRSF" id="PIRSF003085">
    <property type="entry name" value="CMAS"/>
    <property type="match status" value="1"/>
</dbReference>
<dbReference type="GO" id="GO:0032259">
    <property type="term" value="P:methylation"/>
    <property type="evidence" value="ECO:0007669"/>
    <property type="project" value="UniProtKB-KW"/>
</dbReference>
<dbReference type="RefSeq" id="WP_129404569.1">
    <property type="nucleotide sequence ID" value="NZ_SBKP01000010.1"/>
</dbReference>
<keyword evidence="3 7" id="KW-0808">Transferase</keyword>
<evidence type="ECO:0000256" key="1">
    <source>
        <dbReference type="ARBA" id="ARBA00010815"/>
    </source>
</evidence>
<keyword evidence="8" id="KW-1185">Reference proteome</keyword>
<dbReference type="Proteomes" id="UP000290958">
    <property type="component" value="Unassembled WGS sequence"/>
</dbReference>
<evidence type="ECO:0000313" key="8">
    <source>
        <dbReference type="Proteomes" id="UP000290958"/>
    </source>
</evidence>
<protein>
    <submittedName>
        <fullName evidence="7">Class I SAM-dependent methyltransferase</fullName>
    </submittedName>
</protein>
<dbReference type="EMBL" id="SBKP01000010">
    <property type="protein sequence ID" value="RXR28208.1"/>
    <property type="molecule type" value="Genomic_DNA"/>
</dbReference>
<dbReference type="InterPro" id="IPR029063">
    <property type="entry name" value="SAM-dependent_MTases_sf"/>
</dbReference>
<dbReference type="GO" id="GO:0008610">
    <property type="term" value="P:lipid biosynthetic process"/>
    <property type="evidence" value="ECO:0007669"/>
    <property type="project" value="InterPro"/>
</dbReference>
<proteinExistence type="inferred from homology"/>
<dbReference type="Gene3D" id="3.40.50.150">
    <property type="entry name" value="Vaccinia Virus protein VP39"/>
    <property type="match status" value="1"/>
</dbReference>
<dbReference type="InterPro" id="IPR050723">
    <property type="entry name" value="CFA/CMAS"/>
</dbReference>
<feature type="active site" evidence="6">
    <location>
        <position position="402"/>
    </location>
</feature>
<gene>
    <name evidence="7" type="ORF">EQG66_10630</name>
</gene>
<reference evidence="8" key="1">
    <citation type="submission" date="2019-01" db="EMBL/GenBank/DDBJ databases">
        <title>Cytophagaceae bacterium strain CAR-16.</title>
        <authorList>
            <person name="Chen W.-M."/>
        </authorList>
    </citation>
    <scope>NUCLEOTIDE SEQUENCE [LARGE SCALE GENOMIC DNA]</scope>
    <source>
        <strain evidence="8">CHR27</strain>
    </source>
</reference>
<keyword evidence="2 7" id="KW-0489">Methyltransferase</keyword>
<dbReference type="GO" id="GO:0008168">
    <property type="term" value="F:methyltransferase activity"/>
    <property type="evidence" value="ECO:0007669"/>
    <property type="project" value="UniProtKB-KW"/>
</dbReference>
<dbReference type="Pfam" id="PF02353">
    <property type="entry name" value="CMAS"/>
    <property type="match status" value="1"/>
</dbReference>
<comment type="similarity">
    <text evidence="1">Belongs to the CFA/CMAS family.</text>
</comment>
<evidence type="ECO:0000256" key="2">
    <source>
        <dbReference type="ARBA" id="ARBA00022603"/>
    </source>
</evidence>
<dbReference type="CDD" id="cd02440">
    <property type="entry name" value="AdoMet_MTases"/>
    <property type="match status" value="1"/>
</dbReference>
<keyword evidence="5" id="KW-0443">Lipid metabolism</keyword>
<accession>A0A4Q1KEX4</accession>
<evidence type="ECO:0000256" key="3">
    <source>
        <dbReference type="ARBA" id="ARBA00022679"/>
    </source>
</evidence>
<dbReference type="OrthoDB" id="9782855at2"/>